<evidence type="ECO:0000313" key="2">
    <source>
        <dbReference type="Proteomes" id="UP000246005"/>
    </source>
</evidence>
<dbReference type="Proteomes" id="UP000246005">
    <property type="component" value="Unassembled WGS sequence"/>
</dbReference>
<reference evidence="1 2" key="1">
    <citation type="submission" date="2018-05" db="EMBL/GenBank/DDBJ databases">
        <title>Genomic Encyclopedia of Type Strains, Phase IV (KMG-IV): sequencing the most valuable type-strain genomes for metagenomic binning, comparative biology and taxonomic classification.</title>
        <authorList>
            <person name="Goeker M."/>
        </authorList>
    </citation>
    <scope>NUCLEOTIDE SEQUENCE [LARGE SCALE GENOMIC DNA]</scope>
    <source>
        <strain evidence="1 2">DSM 45480</strain>
    </source>
</reference>
<gene>
    <name evidence="1" type="ORF">C8D88_10555</name>
</gene>
<dbReference type="AlphaFoldDB" id="A0A316I6A4"/>
<name>A0A316I6A4_9PSEU</name>
<organism evidence="1 2">
    <name type="scientific">Lentzea atacamensis</name>
    <dbReference type="NCBI Taxonomy" id="531938"/>
    <lineage>
        <taxon>Bacteria</taxon>
        <taxon>Bacillati</taxon>
        <taxon>Actinomycetota</taxon>
        <taxon>Actinomycetes</taxon>
        <taxon>Pseudonocardiales</taxon>
        <taxon>Pseudonocardiaceae</taxon>
        <taxon>Lentzea</taxon>
    </lineage>
</organism>
<dbReference type="EMBL" id="QGHB01000005">
    <property type="protein sequence ID" value="PWK86015.1"/>
    <property type="molecule type" value="Genomic_DNA"/>
</dbReference>
<evidence type="ECO:0000313" key="1">
    <source>
        <dbReference type="EMBL" id="PWK86015.1"/>
    </source>
</evidence>
<protein>
    <submittedName>
        <fullName evidence="1">Uncharacterized protein</fullName>
    </submittedName>
</protein>
<proteinExistence type="predicted"/>
<sequence>MSRNTRALSTTAALASAGMKPGGMVALAATALAAWTGWYFATRPAGDWMTDAEAERAVRCLNHNPMLADVRWCAAEWDVVERSGERLIIRIHHDEVSAGFVSQEPAMTACYDVRHGARRVHCPAATS</sequence>
<accession>A0A316I6A4</accession>
<comment type="caution">
    <text evidence="1">The sequence shown here is derived from an EMBL/GenBank/DDBJ whole genome shotgun (WGS) entry which is preliminary data.</text>
</comment>